<evidence type="ECO:0000259" key="3">
    <source>
        <dbReference type="PROSITE" id="PS51832"/>
    </source>
</evidence>
<dbReference type="CDD" id="cd00077">
    <property type="entry name" value="HDc"/>
    <property type="match status" value="1"/>
</dbReference>
<dbReference type="RefSeq" id="WP_280998332.1">
    <property type="nucleotide sequence ID" value="NZ_CP069362.1"/>
</dbReference>
<dbReference type="Pfam" id="PF13487">
    <property type="entry name" value="HD_5"/>
    <property type="match status" value="1"/>
</dbReference>
<dbReference type="InterPro" id="IPR011006">
    <property type="entry name" value="CheY-like_superfamily"/>
</dbReference>
<evidence type="ECO:0000256" key="1">
    <source>
        <dbReference type="PROSITE-ProRule" id="PRU00169"/>
    </source>
</evidence>
<dbReference type="PROSITE" id="PS50110">
    <property type="entry name" value="RESPONSE_REGULATORY"/>
    <property type="match status" value="1"/>
</dbReference>
<protein>
    <submittedName>
        <fullName evidence="4">HD domain-containing protein</fullName>
    </submittedName>
</protein>
<keyword evidence="1" id="KW-0597">Phosphoprotein</keyword>
<evidence type="ECO:0000313" key="5">
    <source>
        <dbReference type="Proteomes" id="UP001232493"/>
    </source>
</evidence>
<feature type="domain" description="HD-GYP" evidence="3">
    <location>
        <begin position="262"/>
        <end position="459"/>
    </location>
</feature>
<dbReference type="PROSITE" id="PS51832">
    <property type="entry name" value="HD_GYP"/>
    <property type="match status" value="1"/>
</dbReference>
<sequence length="459" mass="53389">MNKWKILLVDDDKLVHLFIESALKGLEFENKPIELCHAYNLKQAKEFLDINTDTAVLISDLVMEKDLAGLELIDYVRNKIKNRNVRIILETARPEKAPEDITVATYDINLYIDKKDLNEVKLRTAVLTSLRSYRDIILLERGVKGLEKIVKEPYELLFLEDIYAFLEEWYERVKMFIKYYSIVVEYKVGIKYKNFVIGELSEEEYEESNGNIIKKEFDYKEDKGLFIVKFKYDINPIEHGIISTFIENIYLSFISSNYFIDMHKSHKEIIYKLSDIIEARSGETGFHVRSVAEIAYIIGEAYGLDQKRLDVLKLAAPLHDIGKIGISDTILNKPDKLTDEEFEIMKEHPIIGYNILKNSKWEVFDIASKISLQHHEKWNGSGYPFGLKGEDILLEARIVSIADVFDALTQDRVYRKAWPIDQAVDYILSLKGISFDPVLVDIFIDNIEKIKKLKSELQF</sequence>
<dbReference type="SMART" id="SM00471">
    <property type="entry name" value="HDc"/>
    <property type="match status" value="1"/>
</dbReference>
<dbReference type="SMART" id="SM00448">
    <property type="entry name" value="REC"/>
    <property type="match status" value="1"/>
</dbReference>
<proteinExistence type="predicted"/>
<dbReference type="PANTHER" id="PTHR45228:SF9">
    <property type="entry name" value="3'3'-CGAMP-SPECIFIC PHOSPHODIESTERASE 2"/>
    <property type="match status" value="1"/>
</dbReference>
<dbReference type="PANTHER" id="PTHR45228">
    <property type="entry name" value="CYCLIC DI-GMP PHOSPHODIESTERASE TM_0186-RELATED"/>
    <property type="match status" value="1"/>
</dbReference>
<reference evidence="4 5" key="1">
    <citation type="submission" date="2021-02" db="EMBL/GenBank/DDBJ databases">
        <title>Characterization of Marinitoga sp. nov. str. BP5-C20A.</title>
        <authorList>
            <person name="Erauso G."/>
            <person name="Postec A."/>
        </authorList>
    </citation>
    <scope>NUCLEOTIDE SEQUENCE [LARGE SCALE GENOMIC DNA]</scope>
    <source>
        <strain evidence="4 5">BP5-C20A</strain>
    </source>
</reference>
<organism evidence="4 5">
    <name type="scientific">Marinitoga aeolica</name>
    <dbReference type="NCBI Taxonomy" id="2809031"/>
    <lineage>
        <taxon>Bacteria</taxon>
        <taxon>Thermotogati</taxon>
        <taxon>Thermotogota</taxon>
        <taxon>Thermotogae</taxon>
        <taxon>Petrotogales</taxon>
        <taxon>Petrotogaceae</taxon>
        <taxon>Marinitoga</taxon>
    </lineage>
</organism>
<accession>A0ABY8PPM9</accession>
<dbReference type="Gene3D" id="3.40.50.2300">
    <property type="match status" value="1"/>
</dbReference>
<evidence type="ECO:0000259" key="2">
    <source>
        <dbReference type="PROSITE" id="PS50110"/>
    </source>
</evidence>
<dbReference type="Gene3D" id="1.10.3210.10">
    <property type="entry name" value="Hypothetical protein af1432"/>
    <property type="match status" value="1"/>
</dbReference>
<dbReference type="InterPro" id="IPR052020">
    <property type="entry name" value="Cyclic_di-GMP/3'3'-cGAMP_PDE"/>
</dbReference>
<name>A0ABY8PPM9_9BACT</name>
<dbReference type="Proteomes" id="UP001232493">
    <property type="component" value="Chromosome"/>
</dbReference>
<dbReference type="InterPro" id="IPR003607">
    <property type="entry name" value="HD/PDEase_dom"/>
</dbReference>
<keyword evidence="5" id="KW-1185">Reference proteome</keyword>
<evidence type="ECO:0000313" key="4">
    <source>
        <dbReference type="EMBL" id="WGS64575.1"/>
    </source>
</evidence>
<feature type="domain" description="Response regulatory" evidence="2">
    <location>
        <begin position="5"/>
        <end position="129"/>
    </location>
</feature>
<feature type="modified residue" description="4-aspartylphosphate" evidence="1">
    <location>
        <position position="60"/>
    </location>
</feature>
<dbReference type="SUPFAM" id="SSF52172">
    <property type="entry name" value="CheY-like"/>
    <property type="match status" value="1"/>
</dbReference>
<dbReference type="SUPFAM" id="SSF109604">
    <property type="entry name" value="HD-domain/PDEase-like"/>
    <property type="match status" value="1"/>
</dbReference>
<dbReference type="EMBL" id="CP069362">
    <property type="protein sequence ID" value="WGS64575.1"/>
    <property type="molecule type" value="Genomic_DNA"/>
</dbReference>
<dbReference type="InterPro" id="IPR001789">
    <property type="entry name" value="Sig_transdc_resp-reg_receiver"/>
</dbReference>
<dbReference type="InterPro" id="IPR037522">
    <property type="entry name" value="HD_GYP_dom"/>
</dbReference>
<gene>
    <name evidence="4" type="ORF">JRV97_09385</name>
</gene>